<reference evidence="1 2" key="1">
    <citation type="submission" date="2020-08" db="EMBL/GenBank/DDBJ databases">
        <title>Genomic Encyclopedia of Type Strains, Phase IV (KMG-IV): sequencing the most valuable type-strain genomes for metagenomic binning, comparative biology and taxonomic classification.</title>
        <authorList>
            <person name="Goeker M."/>
        </authorList>
    </citation>
    <scope>NUCLEOTIDE SEQUENCE [LARGE SCALE GENOMIC DNA]</scope>
    <source>
        <strain evidence="1 2">DSM 101465</strain>
    </source>
</reference>
<evidence type="ECO:0000313" key="1">
    <source>
        <dbReference type="EMBL" id="MBB6169639.1"/>
    </source>
</evidence>
<dbReference type="Proteomes" id="UP000588017">
    <property type="component" value="Unassembled WGS sequence"/>
</dbReference>
<evidence type="ECO:0000313" key="2">
    <source>
        <dbReference type="Proteomes" id="UP000588017"/>
    </source>
</evidence>
<keyword evidence="2" id="KW-1185">Reference proteome</keyword>
<name>A0A841KK36_9HYPH</name>
<accession>A0A841KK36</accession>
<protein>
    <submittedName>
        <fullName evidence="1">Putative ATPase</fullName>
    </submittedName>
</protein>
<organism evidence="1 2">
    <name type="scientific">Chelatococcus composti</name>
    <dbReference type="NCBI Taxonomy" id="1743235"/>
    <lineage>
        <taxon>Bacteria</taxon>
        <taxon>Pseudomonadati</taxon>
        <taxon>Pseudomonadota</taxon>
        <taxon>Alphaproteobacteria</taxon>
        <taxon>Hyphomicrobiales</taxon>
        <taxon>Chelatococcaceae</taxon>
        <taxon>Chelatococcus</taxon>
    </lineage>
</organism>
<comment type="caution">
    <text evidence="1">The sequence shown here is derived from an EMBL/GenBank/DDBJ whole genome shotgun (WGS) entry which is preliminary data.</text>
</comment>
<gene>
    <name evidence="1" type="ORF">HNQ73_003291</name>
</gene>
<dbReference type="AlphaFoldDB" id="A0A841KK36"/>
<dbReference type="EMBL" id="JACHEH010000009">
    <property type="protein sequence ID" value="MBB6169639.1"/>
    <property type="molecule type" value="Genomic_DNA"/>
</dbReference>
<sequence>MRRARPINLPAPYLRHVELRPEKVADWAAYPFCLPIFRERAFEIAFTHPGHRHRG</sequence>
<proteinExistence type="predicted"/>